<proteinExistence type="predicted"/>
<accession>A0AAN6E606</accession>
<keyword evidence="8" id="KW-1185">Reference proteome</keyword>
<dbReference type="GO" id="GO:0000981">
    <property type="term" value="F:DNA-binding transcription factor activity, RNA polymerase II-specific"/>
    <property type="evidence" value="ECO:0007669"/>
    <property type="project" value="InterPro"/>
</dbReference>
<evidence type="ECO:0000256" key="3">
    <source>
        <dbReference type="ARBA" id="ARBA00023163"/>
    </source>
</evidence>
<comment type="caution">
    <text evidence="7">The sequence shown here is derived from an EMBL/GenBank/DDBJ whole genome shotgun (WGS) entry which is preliminary data.</text>
</comment>
<gene>
    <name evidence="7" type="ORF">EDD36DRAFT_413809</name>
</gene>
<dbReference type="Pfam" id="PF00172">
    <property type="entry name" value="Zn_clus"/>
    <property type="match status" value="1"/>
</dbReference>
<keyword evidence="1" id="KW-0805">Transcription regulation</keyword>
<evidence type="ECO:0000259" key="6">
    <source>
        <dbReference type="PROSITE" id="PS50048"/>
    </source>
</evidence>
<name>A0AAN6E606_9EURO</name>
<feature type="compositionally biased region" description="Basic and acidic residues" evidence="5">
    <location>
        <begin position="59"/>
        <end position="71"/>
    </location>
</feature>
<evidence type="ECO:0000313" key="7">
    <source>
        <dbReference type="EMBL" id="KAI1618117.1"/>
    </source>
</evidence>
<dbReference type="InterPro" id="IPR036864">
    <property type="entry name" value="Zn2-C6_fun-type_DNA-bd_sf"/>
</dbReference>
<dbReference type="GO" id="GO:0008270">
    <property type="term" value="F:zinc ion binding"/>
    <property type="evidence" value="ECO:0007669"/>
    <property type="project" value="InterPro"/>
</dbReference>
<dbReference type="CDD" id="cd00067">
    <property type="entry name" value="GAL4"/>
    <property type="match status" value="1"/>
</dbReference>
<keyword evidence="4" id="KW-0539">Nucleus</keyword>
<feature type="region of interest" description="Disordered" evidence="5">
    <location>
        <begin position="51"/>
        <end position="76"/>
    </location>
</feature>
<feature type="compositionally biased region" description="Polar residues" evidence="5">
    <location>
        <begin position="110"/>
        <end position="140"/>
    </location>
</feature>
<evidence type="ECO:0000256" key="1">
    <source>
        <dbReference type="ARBA" id="ARBA00023015"/>
    </source>
</evidence>
<dbReference type="AlphaFoldDB" id="A0AAN6E606"/>
<dbReference type="PROSITE" id="PS50048">
    <property type="entry name" value="ZN2_CY6_FUNGAL_2"/>
    <property type="match status" value="1"/>
</dbReference>
<dbReference type="SMART" id="SM00066">
    <property type="entry name" value="GAL4"/>
    <property type="match status" value="1"/>
</dbReference>
<dbReference type="PROSITE" id="PS00463">
    <property type="entry name" value="ZN2_CY6_FUNGAL_1"/>
    <property type="match status" value="1"/>
</dbReference>
<evidence type="ECO:0000256" key="4">
    <source>
        <dbReference type="ARBA" id="ARBA00023242"/>
    </source>
</evidence>
<dbReference type="Proteomes" id="UP001203852">
    <property type="component" value="Unassembled WGS sequence"/>
</dbReference>
<dbReference type="Gene3D" id="4.10.240.10">
    <property type="entry name" value="Zn(2)-C6 fungal-type DNA-binding domain"/>
    <property type="match status" value="1"/>
</dbReference>
<sequence length="454" mass="49972">MATADSTEPSACPQVRDACEECHSRKIKCHTTKAGACRACQNNGRLCFFLPRNKSGRPKVGEDGNKEDRRSNAAALGSTAAAAAAAMAEHAAMVESGNAMSSQQQQQQQLARTRTHSTPSPKSSPRSNTQQSNNIDTNTMRPHIPTRSMSDTNLEMGFPCFENMDWPNQLHPVSTNEFMDMDMDLDLTSFQYQDFPAECYFEFQRPDNIPMAPSQHSHSASYPSLGSLPSIPSTEFNFNRAPASASGSFFSTPISTMPASSMLALGEQKGPEGCFSTLLGHINRLQRCLEKVRSGKLFSHPHTRHHQLTIVISTIDSSCMATCSTLKDQFQVVLSQRSEAKMNGTNMDFRAPSAVIRPDQSLIALAITAILTVARLCQALMRSELPDAQSSLDNMLLLNRLGCNILQTRIALVNIEKLDRGLKYLTEDATREISIVHTEFENMKKNAGNNNPSY</sequence>
<evidence type="ECO:0000256" key="2">
    <source>
        <dbReference type="ARBA" id="ARBA00023125"/>
    </source>
</evidence>
<dbReference type="GO" id="GO:0003677">
    <property type="term" value="F:DNA binding"/>
    <property type="evidence" value="ECO:0007669"/>
    <property type="project" value="UniProtKB-KW"/>
</dbReference>
<evidence type="ECO:0000256" key="5">
    <source>
        <dbReference type="SAM" id="MobiDB-lite"/>
    </source>
</evidence>
<keyword evidence="3" id="KW-0804">Transcription</keyword>
<keyword evidence="2" id="KW-0238">DNA-binding</keyword>
<reference evidence="7" key="1">
    <citation type="journal article" date="2022" name="bioRxiv">
        <title>Deciphering the potential niche of two novel black yeast fungi from a biological soil crust based on their genomes, phenotypes, and melanin regulation.</title>
        <authorList>
            <consortium name="DOE Joint Genome Institute"/>
            <person name="Carr E.C."/>
            <person name="Barton Q."/>
            <person name="Grambo S."/>
            <person name="Sullivan M."/>
            <person name="Renfro C.M."/>
            <person name="Kuo A."/>
            <person name="Pangilinan J."/>
            <person name="Lipzen A."/>
            <person name="Keymanesh K."/>
            <person name="Savage E."/>
            <person name="Barry K."/>
            <person name="Grigoriev I.V."/>
            <person name="Riekhof W.R."/>
            <person name="Harris S.S."/>
        </authorList>
    </citation>
    <scope>NUCLEOTIDE SEQUENCE</scope>
    <source>
        <strain evidence="7">JF 03-4F</strain>
    </source>
</reference>
<feature type="region of interest" description="Disordered" evidence="5">
    <location>
        <begin position="95"/>
        <end position="151"/>
    </location>
</feature>
<dbReference type="EMBL" id="MU404350">
    <property type="protein sequence ID" value="KAI1618117.1"/>
    <property type="molecule type" value="Genomic_DNA"/>
</dbReference>
<evidence type="ECO:0000313" key="8">
    <source>
        <dbReference type="Proteomes" id="UP001203852"/>
    </source>
</evidence>
<dbReference type="SUPFAM" id="SSF57701">
    <property type="entry name" value="Zn2/Cys6 DNA-binding domain"/>
    <property type="match status" value="1"/>
</dbReference>
<protein>
    <recommendedName>
        <fullName evidence="6">Zn(2)-C6 fungal-type domain-containing protein</fullName>
    </recommendedName>
</protein>
<organism evidence="7 8">
    <name type="scientific">Exophiala viscosa</name>
    <dbReference type="NCBI Taxonomy" id="2486360"/>
    <lineage>
        <taxon>Eukaryota</taxon>
        <taxon>Fungi</taxon>
        <taxon>Dikarya</taxon>
        <taxon>Ascomycota</taxon>
        <taxon>Pezizomycotina</taxon>
        <taxon>Eurotiomycetes</taxon>
        <taxon>Chaetothyriomycetidae</taxon>
        <taxon>Chaetothyriales</taxon>
        <taxon>Herpotrichiellaceae</taxon>
        <taxon>Exophiala</taxon>
    </lineage>
</organism>
<dbReference type="InterPro" id="IPR001138">
    <property type="entry name" value="Zn2Cys6_DnaBD"/>
</dbReference>
<feature type="domain" description="Zn(2)-C6 fungal-type" evidence="6">
    <location>
        <begin position="18"/>
        <end position="49"/>
    </location>
</feature>